<evidence type="ECO:0000256" key="7">
    <source>
        <dbReference type="ARBA" id="ARBA00022741"/>
    </source>
</evidence>
<keyword evidence="11 12" id="KW-0030">Aminoacyl-tRNA synthetase</keyword>
<keyword evidence="13" id="KW-0175">Coiled coil</keyword>
<keyword evidence="7 12" id="KW-0547">Nucleotide-binding</keyword>
<keyword evidence="5 12" id="KW-0436">Ligase</keyword>
<dbReference type="FunFam" id="3.40.50.620:FF:000009">
    <property type="entry name" value="Cysteine--tRNA ligase"/>
    <property type="match status" value="1"/>
</dbReference>
<dbReference type="InterPro" id="IPR024909">
    <property type="entry name" value="Cys-tRNA/MSH_ligase"/>
</dbReference>
<dbReference type="Gene3D" id="1.20.120.1910">
    <property type="entry name" value="Cysteine-tRNA ligase, C-terminal anti-codon recognition domain"/>
    <property type="match status" value="1"/>
</dbReference>
<feature type="short sequence motif" description="'HIGH' region" evidence="12">
    <location>
        <begin position="31"/>
        <end position="41"/>
    </location>
</feature>
<keyword evidence="8 12" id="KW-0862">Zinc</keyword>
<dbReference type="GO" id="GO:0006423">
    <property type="term" value="P:cysteinyl-tRNA aminoacylation"/>
    <property type="evidence" value="ECO:0007669"/>
    <property type="project" value="UniProtKB-UniRule"/>
</dbReference>
<reference evidence="15 16" key="1">
    <citation type="submission" date="2019-03" db="EMBL/GenBank/DDBJ databases">
        <title>Metabolic potential of uncultured bacteria and archaea associated with petroleum seepage in deep-sea sediments.</title>
        <authorList>
            <person name="Dong X."/>
            <person name="Hubert C."/>
        </authorList>
    </citation>
    <scope>NUCLEOTIDE SEQUENCE [LARGE SCALE GENOMIC DNA]</scope>
    <source>
        <strain evidence="15">E44_bin92</strain>
    </source>
</reference>
<accession>A0A523QK81</accession>
<comment type="caution">
    <text evidence="15">The sequence shown here is derived from an EMBL/GenBank/DDBJ whole genome shotgun (WGS) entry which is preliminary data.</text>
</comment>
<dbReference type="Gene3D" id="3.40.50.620">
    <property type="entry name" value="HUPs"/>
    <property type="match status" value="1"/>
</dbReference>
<evidence type="ECO:0000256" key="1">
    <source>
        <dbReference type="ARBA" id="ARBA00004496"/>
    </source>
</evidence>
<evidence type="ECO:0000256" key="10">
    <source>
        <dbReference type="ARBA" id="ARBA00022917"/>
    </source>
</evidence>
<dbReference type="InterPro" id="IPR032678">
    <property type="entry name" value="tRNA-synt_1_cat_dom"/>
</dbReference>
<evidence type="ECO:0000256" key="5">
    <source>
        <dbReference type="ARBA" id="ARBA00022598"/>
    </source>
</evidence>
<evidence type="ECO:0000256" key="4">
    <source>
        <dbReference type="ARBA" id="ARBA00022490"/>
    </source>
</evidence>
<sequence>MALVVYNTLTGKKEEFIPLKDKEVKMYVCGVTLYDQLHLGHARAAVIFDFIRRYLEYRGYRVKYITNFTDVDDKMIDRAKALGISIFELANKFIEEYTEQMKILGVRRADEYPRATECINEIIDLIKRLEEKGFAYRRNGDIFFRIKKFPQYGSLSHQNLEELDAGARLEIDERKIDAVDFALWKKERQGEPSWDSPWGKGRPGWHIECSAMAMKLLGDQIDIHGGGRDLIFPHHENEIAQSEAATSKRFARYWIHNGLLTMRTQKMAKSTGNVFNLSQALERFGGETVRYYLLSAHYRSPLDYREETLREAASSLERIQNFLQRAQEIQEEEREAALSRNEEERVQDLAQRAGRMEHNFVLAMDDDFSTPLVFSSVFEAVKLANLLMRKGAPLNKDARDTLLRVRKEIKKIGEVLSLFGDEKKDLGKDASQFIDLLVDLRDKLREKKDWKLADEIRKKLSALGIELEDTRIRTVWRLKEQSSSARGR</sequence>
<dbReference type="GO" id="GO:0004817">
    <property type="term" value="F:cysteine-tRNA ligase activity"/>
    <property type="evidence" value="ECO:0007669"/>
    <property type="project" value="UniProtKB-UniRule"/>
</dbReference>
<evidence type="ECO:0000256" key="3">
    <source>
        <dbReference type="ARBA" id="ARBA00011245"/>
    </source>
</evidence>
<dbReference type="SUPFAM" id="SSF47323">
    <property type="entry name" value="Anticodon-binding domain of a subclass of class I aminoacyl-tRNA synthetases"/>
    <property type="match status" value="1"/>
</dbReference>
<feature type="coiled-coil region" evidence="13">
    <location>
        <begin position="312"/>
        <end position="359"/>
    </location>
</feature>
<dbReference type="InterPro" id="IPR014729">
    <property type="entry name" value="Rossmann-like_a/b/a_fold"/>
</dbReference>
<dbReference type="PANTHER" id="PTHR10890">
    <property type="entry name" value="CYSTEINYL-TRNA SYNTHETASE"/>
    <property type="match status" value="1"/>
</dbReference>
<gene>
    <name evidence="12" type="primary">cysS</name>
    <name evidence="15" type="ORF">E3J95_02770</name>
</gene>
<feature type="short sequence motif" description="'KMSKS' region" evidence="12">
    <location>
        <begin position="266"/>
        <end position="270"/>
    </location>
</feature>
<evidence type="ECO:0000256" key="12">
    <source>
        <dbReference type="HAMAP-Rule" id="MF_00041"/>
    </source>
</evidence>
<feature type="domain" description="Cysteinyl-tRNA synthetase class Ia DALR" evidence="14">
    <location>
        <begin position="359"/>
        <end position="427"/>
    </location>
</feature>
<dbReference type="InterPro" id="IPR009080">
    <property type="entry name" value="tRNAsynth_Ia_anticodon-bd"/>
</dbReference>
<evidence type="ECO:0000256" key="2">
    <source>
        <dbReference type="ARBA" id="ARBA00005594"/>
    </source>
</evidence>
<evidence type="ECO:0000256" key="6">
    <source>
        <dbReference type="ARBA" id="ARBA00022723"/>
    </source>
</evidence>
<feature type="binding site" evidence="12">
    <location>
        <position position="234"/>
    </location>
    <ligand>
        <name>Zn(2+)</name>
        <dbReference type="ChEBI" id="CHEBI:29105"/>
    </ligand>
</feature>
<feature type="binding site" evidence="12">
    <location>
        <position position="29"/>
    </location>
    <ligand>
        <name>Zn(2+)</name>
        <dbReference type="ChEBI" id="CHEBI:29105"/>
    </ligand>
</feature>
<dbReference type="Pfam" id="PF09190">
    <property type="entry name" value="DALR_2"/>
    <property type="match status" value="1"/>
</dbReference>
<dbReference type="AlphaFoldDB" id="A0A523QK81"/>
<evidence type="ECO:0000313" key="15">
    <source>
        <dbReference type="EMBL" id="TES86101.1"/>
    </source>
</evidence>
<feature type="binding site" evidence="12">
    <location>
        <position position="209"/>
    </location>
    <ligand>
        <name>Zn(2+)</name>
        <dbReference type="ChEBI" id="CHEBI:29105"/>
    </ligand>
</feature>
<dbReference type="PANTHER" id="PTHR10890:SF3">
    <property type="entry name" value="CYSTEINE--TRNA LIGASE, CYTOPLASMIC"/>
    <property type="match status" value="1"/>
</dbReference>
<comment type="cofactor">
    <cofactor evidence="12">
        <name>Zn(2+)</name>
        <dbReference type="ChEBI" id="CHEBI:29105"/>
    </cofactor>
    <text evidence="12">Binds 1 zinc ion per subunit.</text>
</comment>
<feature type="binding site" evidence="12">
    <location>
        <position position="238"/>
    </location>
    <ligand>
        <name>Zn(2+)</name>
        <dbReference type="ChEBI" id="CHEBI:29105"/>
    </ligand>
</feature>
<evidence type="ECO:0000256" key="9">
    <source>
        <dbReference type="ARBA" id="ARBA00022840"/>
    </source>
</evidence>
<dbReference type="InterPro" id="IPR015273">
    <property type="entry name" value="Cys-tRNA-synt_Ia_DALR"/>
</dbReference>
<evidence type="ECO:0000256" key="8">
    <source>
        <dbReference type="ARBA" id="ARBA00022833"/>
    </source>
</evidence>
<comment type="catalytic activity">
    <reaction evidence="12">
        <text>tRNA(Cys) + L-cysteine + ATP = L-cysteinyl-tRNA(Cys) + AMP + diphosphate</text>
        <dbReference type="Rhea" id="RHEA:17773"/>
        <dbReference type="Rhea" id="RHEA-COMP:9661"/>
        <dbReference type="Rhea" id="RHEA-COMP:9679"/>
        <dbReference type="ChEBI" id="CHEBI:30616"/>
        <dbReference type="ChEBI" id="CHEBI:33019"/>
        <dbReference type="ChEBI" id="CHEBI:35235"/>
        <dbReference type="ChEBI" id="CHEBI:78442"/>
        <dbReference type="ChEBI" id="CHEBI:78517"/>
        <dbReference type="ChEBI" id="CHEBI:456215"/>
        <dbReference type="EC" id="6.1.1.16"/>
    </reaction>
</comment>
<dbReference type="CDD" id="cd00672">
    <property type="entry name" value="CysRS_core"/>
    <property type="match status" value="1"/>
</dbReference>
<dbReference type="Pfam" id="PF01406">
    <property type="entry name" value="tRNA-synt_1e"/>
    <property type="match status" value="1"/>
</dbReference>
<evidence type="ECO:0000259" key="14">
    <source>
        <dbReference type="SMART" id="SM00840"/>
    </source>
</evidence>
<dbReference type="EC" id="6.1.1.16" evidence="12"/>
<dbReference type="GO" id="GO:0008270">
    <property type="term" value="F:zinc ion binding"/>
    <property type="evidence" value="ECO:0007669"/>
    <property type="project" value="UniProtKB-UniRule"/>
</dbReference>
<dbReference type="EMBL" id="SOKU01000132">
    <property type="protein sequence ID" value="TES86101.1"/>
    <property type="molecule type" value="Genomic_DNA"/>
</dbReference>
<feature type="binding site" evidence="12">
    <location>
        <position position="269"/>
    </location>
    <ligand>
        <name>ATP</name>
        <dbReference type="ChEBI" id="CHEBI:30616"/>
    </ligand>
</feature>
<dbReference type="GO" id="GO:0005524">
    <property type="term" value="F:ATP binding"/>
    <property type="evidence" value="ECO:0007669"/>
    <property type="project" value="UniProtKB-UniRule"/>
</dbReference>
<protein>
    <recommendedName>
        <fullName evidence="12">Cysteine--tRNA ligase</fullName>
        <ecNumber evidence="12">6.1.1.16</ecNumber>
    </recommendedName>
    <alternativeName>
        <fullName evidence="12">Cysteinyl-tRNA synthetase</fullName>
        <shortName evidence="12">CysRS</shortName>
    </alternativeName>
</protein>
<keyword evidence="4 12" id="KW-0963">Cytoplasm</keyword>
<evidence type="ECO:0000313" key="16">
    <source>
        <dbReference type="Proteomes" id="UP000320781"/>
    </source>
</evidence>
<dbReference type="Proteomes" id="UP000320781">
    <property type="component" value="Unassembled WGS sequence"/>
</dbReference>
<organism evidence="15 16">
    <name type="scientific">Aerophobetes bacterium</name>
    <dbReference type="NCBI Taxonomy" id="2030807"/>
    <lineage>
        <taxon>Bacteria</taxon>
        <taxon>Candidatus Aerophobota</taxon>
    </lineage>
</organism>
<dbReference type="InterPro" id="IPR015803">
    <property type="entry name" value="Cys-tRNA-ligase"/>
</dbReference>
<name>A0A523QK81_UNCAE</name>
<comment type="subcellular location">
    <subcellularLocation>
        <location evidence="1 12">Cytoplasm</location>
    </subcellularLocation>
</comment>
<comment type="subunit">
    <text evidence="3 12">Monomer.</text>
</comment>
<dbReference type="HAMAP" id="MF_00041">
    <property type="entry name" value="Cys_tRNA_synth"/>
    <property type="match status" value="1"/>
</dbReference>
<dbReference type="GO" id="GO:0005829">
    <property type="term" value="C:cytosol"/>
    <property type="evidence" value="ECO:0007669"/>
    <property type="project" value="TreeGrafter"/>
</dbReference>
<dbReference type="SUPFAM" id="SSF52374">
    <property type="entry name" value="Nucleotidylyl transferase"/>
    <property type="match status" value="1"/>
</dbReference>
<comment type="similarity">
    <text evidence="2 12">Belongs to the class-I aminoacyl-tRNA synthetase family.</text>
</comment>
<keyword evidence="10 12" id="KW-0648">Protein biosynthesis</keyword>
<dbReference type="NCBIfam" id="TIGR00435">
    <property type="entry name" value="cysS"/>
    <property type="match status" value="1"/>
</dbReference>
<keyword evidence="9 12" id="KW-0067">ATP-binding</keyword>
<dbReference type="SMART" id="SM00840">
    <property type="entry name" value="DALR_2"/>
    <property type="match status" value="1"/>
</dbReference>
<proteinExistence type="inferred from homology"/>
<dbReference type="PRINTS" id="PR00983">
    <property type="entry name" value="TRNASYNTHCYS"/>
</dbReference>
<keyword evidence="6 12" id="KW-0479">Metal-binding</keyword>
<evidence type="ECO:0000256" key="13">
    <source>
        <dbReference type="SAM" id="Coils"/>
    </source>
</evidence>
<evidence type="ECO:0000256" key="11">
    <source>
        <dbReference type="ARBA" id="ARBA00023146"/>
    </source>
</evidence>